<protein>
    <submittedName>
        <fullName evidence="1">Uncharacterized protein</fullName>
    </submittedName>
</protein>
<organism evidence="1 2">
    <name type="scientific">Saccharicrinis carchari</name>
    <dbReference type="NCBI Taxonomy" id="1168039"/>
    <lineage>
        <taxon>Bacteria</taxon>
        <taxon>Pseudomonadati</taxon>
        <taxon>Bacteroidota</taxon>
        <taxon>Bacteroidia</taxon>
        <taxon>Marinilabiliales</taxon>
        <taxon>Marinilabiliaceae</taxon>
        <taxon>Saccharicrinis</taxon>
    </lineage>
</organism>
<dbReference type="Proteomes" id="UP000319040">
    <property type="component" value="Unassembled WGS sequence"/>
</dbReference>
<gene>
    <name evidence="1" type="ORF">SAMN06265379_101533</name>
</gene>
<evidence type="ECO:0000313" key="2">
    <source>
        <dbReference type="Proteomes" id="UP000319040"/>
    </source>
</evidence>
<dbReference type="EMBL" id="FXTB01000001">
    <property type="protein sequence ID" value="SMO40054.1"/>
    <property type="molecule type" value="Genomic_DNA"/>
</dbReference>
<proteinExistence type="predicted"/>
<name>A0A521AYZ5_SACCC</name>
<sequence length="50" mass="5942">MYPPFFVLELRVLVKYSNSIRRSALLSAIFVMQLFKTITKFYNNDSNYVC</sequence>
<evidence type="ECO:0000313" key="1">
    <source>
        <dbReference type="EMBL" id="SMO40054.1"/>
    </source>
</evidence>
<reference evidence="1 2" key="1">
    <citation type="submission" date="2017-05" db="EMBL/GenBank/DDBJ databases">
        <authorList>
            <person name="Varghese N."/>
            <person name="Submissions S."/>
        </authorList>
    </citation>
    <scope>NUCLEOTIDE SEQUENCE [LARGE SCALE GENOMIC DNA]</scope>
    <source>
        <strain evidence="1 2">DSM 27040</strain>
    </source>
</reference>
<dbReference type="AlphaFoldDB" id="A0A521AYZ5"/>
<keyword evidence="2" id="KW-1185">Reference proteome</keyword>
<accession>A0A521AYZ5</accession>